<dbReference type="PANTHER" id="PTHR32161:SF8">
    <property type="entry name" value="DPP6 N-TERMINAL DOMAIN-LIKE PROTEIN"/>
    <property type="match status" value="1"/>
</dbReference>
<dbReference type="RefSeq" id="WP_253744124.1">
    <property type="nucleotide sequence ID" value="NZ_BAABKA010000090.1"/>
</dbReference>
<name>A0A9X2GDR5_9ACTN</name>
<reference evidence="2" key="1">
    <citation type="submission" date="2022-06" db="EMBL/GenBank/DDBJ databases">
        <title>Sequencing the genomes of 1000 actinobacteria strains.</title>
        <authorList>
            <person name="Klenk H.-P."/>
        </authorList>
    </citation>
    <scope>NUCLEOTIDE SEQUENCE</scope>
    <source>
        <strain evidence="2">DSM 46694</strain>
    </source>
</reference>
<evidence type="ECO:0000256" key="1">
    <source>
        <dbReference type="SAM" id="SignalP"/>
    </source>
</evidence>
<dbReference type="InterPro" id="IPR011042">
    <property type="entry name" value="6-blade_b-propeller_TolB-like"/>
</dbReference>
<feature type="chain" id="PRO_5040958671" evidence="1">
    <location>
        <begin position="27"/>
        <end position="633"/>
    </location>
</feature>
<evidence type="ECO:0000313" key="2">
    <source>
        <dbReference type="EMBL" id="MCP2356972.1"/>
    </source>
</evidence>
<evidence type="ECO:0000313" key="3">
    <source>
        <dbReference type="Proteomes" id="UP001139648"/>
    </source>
</evidence>
<dbReference type="PANTHER" id="PTHR32161">
    <property type="entry name" value="DPP6 N-TERMINAL DOMAIN-LIKE PROTEIN"/>
    <property type="match status" value="1"/>
</dbReference>
<keyword evidence="1" id="KW-0732">Signal</keyword>
<sequence length="633" mass="69510">MKRRTFLVAGAATVGSAFLPKPFAVAAATGDKKGVMLMNRIGPSASQLYISNLDGSNERPLLGNATFDYHASFAANGQSVVFTSERRGDGNSSLYRSRIDGTGIQPLATGRAVHDAGVLSPDGTKLAFVSTREAIPGDHKTHIWVLDLRTNKLKNLTNAPNVAGDPALPDGHFRPSWSPDGQWIAFSSDRNTPWRGHDDGRGWEHTQELSIYIIRADGTGFRKVATKEGYCLGSPKWSPDGRRIVFYEITTEGTWGAHRPEYIGRVESQIVSVDVATGVRVEHTSGPGLKLSPQFVNATEIGYLIKGGADEGLAYTSGTIPAVKRPWVRSPVWSPDGKSVIYDKVGWSVRPLDTPLFSWDSDWDYRFCDVFPVLSNQGRLAYTEKQLGHSSIVTMNPDGTDQRVVFDSYGRGLDPSLVARGLAGAFRPAWSPDGEWIAFGLGGWFFMRATSTAVVARVRADGSEWEVLTDGTSHAGFPSYSPDGKQLVYRVWGAENRGLRILDLETRVTRVLTTEYDNLPDWSPDGKLILFTRKMDAVNFDVCTIRPDGTGLRVLTGSSGANEGHAVWNPDGRILYNSGMYGFREEAALYDNTFQPYGQIFIMNADGSGKKMLTDSIWEDSMPIYLPNEVLSR</sequence>
<comment type="caution">
    <text evidence="2">The sequence shown here is derived from an EMBL/GenBank/DDBJ whole genome shotgun (WGS) entry which is preliminary data.</text>
</comment>
<dbReference type="Proteomes" id="UP001139648">
    <property type="component" value="Unassembled WGS sequence"/>
</dbReference>
<dbReference type="Pfam" id="PF07676">
    <property type="entry name" value="PD40"/>
    <property type="match status" value="8"/>
</dbReference>
<dbReference type="AlphaFoldDB" id="A0A9X2GDR5"/>
<protein>
    <submittedName>
        <fullName evidence="2">Tol biopolymer transport system component</fullName>
    </submittedName>
</protein>
<dbReference type="SUPFAM" id="SSF82171">
    <property type="entry name" value="DPP6 N-terminal domain-like"/>
    <property type="match status" value="2"/>
</dbReference>
<accession>A0A9X2GDR5</accession>
<dbReference type="InterPro" id="IPR011659">
    <property type="entry name" value="WD40"/>
</dbReference>
<dbReference type="Gene3D" id="2.120.10.30">
    <property type="entry name" value="TolB, C-terminal domain"/>
    <property type="match status" value="3"/>
</dbReference>
<dbReference type="EMBL" id="JAMZEB010000002">
    <property type="protein sequence ID" value="MCP2356972.1"/>
    <property type="molecule type" value="Genomic_DNA"/>
</dbReference>
<proteinExistence type="predicted"/>
<keyword evidence="3" id="KW-1185">Reference proteome</keyword>
<organism evidence="2 3">
    <name type="scientific">Nonomuraea thailandensis</name>
    <dbReference type="NCBI Taxonomy" id="1188745"/>
    <lineage>
        <taxon>Bacteria</taxon>
        <taxon>Bacillati</taxon>
        <taxon>Actinomycetota</taxon>
        <taxon>Actinomycetes</taxon>
        <taxon>Streptosporangiales</taxon>
        <taxon>Streptosporangiaceae</taxon>
        <taxon>Nonomuraea</taxon>
    </lineage>
</organism>
<gene>
    <name evidence="2" type="ORF">HD597_003992</name>
</gene>
<feature type="signal peptide" evidence="1">
    <location>
        <begin position="1"/>
        <end position="26"/>
    </location>
</feature>